<keyword evidence="3" id="KW-0067">ATP-binding</keyword>
<dbReference type="InterPro" id="IPR003593">
    <property type="entry name" value="AAA+_ATPase"/>
</dbReference>
<dbReference type="PROSITE" id="PS50893">
    <property type="entry name" value="ABC_TRANSPORTER_2"/>
    <property type="match status" value="1"/>
</dbReference>
<gene>
    <name evidence="5" type="ORF">BTIS_0985</name>
</gene>
<proteinExistence type="predicted"/>
<reference evidence="5 6" key="1">
    <citation type="journal article" date="2017" name="BMC Genomics">
        <title>Comparative genomic and phylogenomic analyses of the Bifidobacteriaceae family.</title>
        <authorList>
            <person name="Lugli G.A."/>
            <person name="Milani C."/>
            <person name="Turroni F."/>
            <person name="Duranti S."/>
            <person name="Mancabelli L."/>
            <person name="Mangifesta M."/>
            <person name="Ferrario C."/>
            <person name="Modesto M."/>
            <person name="Mattarelli P."/>
            <person name="Jiri K."/>
            <person name="van Sinderen D."/>
            <person name="Ventura M."/>
        </authorList>
    </citation>
    <scope>NUCLEOTIDE SEQUENCE [LARGE SCALE GENOMIC DNA]</scope>
    <source>
        <strain evidence="5 6">DSM 100201</strain>
    </source>
</reference>
<dbReference type="PROSITE" id="PS00211">
    <property type="entry name" value="ABC_TRANSPORTER_1"/>
    <property type="match status" value="1"/>
</dbReference>
<sequence length="205" mass="22340">MTSHVELRDLGHAYDNGHFLFRHGNADLKSGRITAIVGPSGSGKSTLLAILAGWVAPTEGEVIRHEIKDLGWVPQLPIGVSRRTVLDHVMLPMLIRGFPRRRAQVRAESILQEFGLADIADKPYGQLSGGEAQRLMLARAVATARDLMLVDEPTASLDRASARTVIASIRHLAMQGSVVAVATHDLELRDVCDDVIDLGRWADNI</sequence>
<protein>
    <submittedName>
        <fullName evidence="5">ABC transporter</fullName>
    </submittedName>
</protein>
<evidence type="ECO:0000313" key="5">
    <source>
        <dbReference type="EMBL" id="OZG58137.1"/>
    </source>
</evidence>
<evidence type="ECO:0000256" key="2">
    <source>
        <dbReference type="ARBA" id="ARBA00022741"/>
    </source>
</evidence>
<keyword evidence="6" id="KW-1185">Reference proteome</keyword>
<dbReference type="Proteomes" id="UP000216444">
    <property type="component" value="Unassembled WGS sequence"/>
</dbReference>
<dbReference type="GO" id="GO:0016887">
    <property type="term" value="F:ATP hydrolysis activity"/>
    <property type="evidence" value="ECO:0007669"/>
    <property type="project" value="InterPro"/>
</dbReference>
<dbReference type="InterPro" id="IPR017871">
    <property type="entry name" value="ABC_transporter-like_CS"/>
</dbReference>
<dbReference type="SMART" id="SM00382">
    <property type="entry name" value="AAA"/>
    <property type="match status" value="1"/>
</dbReference>
<accession>A0A261FG64</accession>
<evidence type="ECO:0000256" key="3">
    <source>
        <dbReference type="ARBA" id="ARBA00022840"/>
    </source>
</evidence>
<keyword evidence="1" id="KW-0813">Transport</keyword>
<keyword evidence="2" id="KW-0547">Nucleotide-binding</keyword>
<dbReference type="SUPFAM" id="SSF52540">
    <property type="entry name" value="P-loop containing nucleoside triphosphate hydrolases"/>
    <property type="match status" value="1"/>
</dbReference>
<dbReference type="InterPro" id="IPR050166">
    <property type="entry name" value="ABC_transporter_ATP-bind"/>
</dbReference>
<feature type="domain" description="ABC transporter" evidence="4">
    <location>
        <begin position="5"/>
        <end position="205"/>
    </location>
</feature>
<comment type="caution">
    <text evidence="5">The sequence shown here is derived from an EMBL/GenBank/DDBJ whole genome shotgun (WGS) entry which is preliminary data.</text>
</comment>
<evidence type="ECO:0000256" key="1">
    <source>
        <dbReference type="ARBA" id="ARBA00022448"/>
    </source>
</evidence>
<dbReference type="EMBL" id="MWWV01000005">
    <property type="protein sequence ID" value="OZG58137.1"/>
    <property type="molecule type" value="Genomic_DNA"/>
</dbReference>
<dbReference type="InterPro" id="IPR003439">
    <property type="entry name" value="ABC_transporter-like_ATP-bd"/>
</dbReference>
<evidence type="ECO:0000313" key="6">
    <source>
        <dbReference type="Proteomes" id="UP000216444"/>
    </source>
</evidence>
<dbReference type="GO" id="GO:0005524">
    <property type="term" value="F:ATP binding"/>
    <property type="evidence" value="ECO:0007669"/>
    <property type="project" value="UniProtKB-KW"/>
</dbReference>
<name>A0A261FG64_9BIFI</name>
<dbReference type="PANTHER" id="PTHR42788">
    <property type="entry name" value="TAURINE IMPORT ATP-BINDING PROTEIN-RELATED"/>
    <property type="match status" value="1"/>
</dbReference>
<dbReference type="AlphaFoldDB" id="A0A261FG64"/>
<dbReference type="InterPro" id="IPR027417">
    <property type="entry name" value="P-loop_NTPase"/>
</dbReference>
<dbReference type="Gene3D" id="3.40.50.300">
    <property type="entry name" value="P-loop containing nucleotide triphosphate hydrolases"/>
    <property type="match status" value="1"/>
</dbReference>
<dbReference type="Pfam" id="PF00005">
    <property type="entry name" value="ABC_tran"/>
    <property type="match status" value="1"/>
</dbReference>
<organism evidence="5 6">
    <name type="scientific">Bifidobacterium tissieri</name>
    <dbReference type="NCBI Taxonomy" id="1630162"/>
    <lineage>
        <taxon>Bacteria</taxon>
        <taxon>Bacillati</taxon>
        <taxon>Actinomycetota</taxon>
        <taxon>Actinomycetes</taxon>
        <taxon>Bifidobacteriales</taxon>
        <taxon>Bifidobacteriaceae</taxon>
        <taxon>Bifidobacterium</taxon>
    </lineage>
</organism>
<evidence type="ECO:0000259" key="4">
    <source>
        <dbReference type="PROSITE" id="PS50893"/>
    </source>
</evidence>
<dbReference type="PANTHER" id="PTHR42788:SF2">
    <property type="entry name" value="ABC TRANSPORTER ATP-BINDING PROTEIN"/>
    <property type="match status" value="1"/>
</dbReference>